<reference evidence="2 3" key="1">
    <citation type="submission" date="2018-04" db="EMBL/GenBank/DDBJ databases">
        <title>The genome of golden apple snail Pomacea canaliculata provides insight into stress tolerance and invasive adaptation.</title>
        <authorList>
            <person name="Liu C."/>
            <person name="Liu B."/>
            <person name="Ren Y."/>
            <person name="Zhang Y."/>
            <person name="Wang H."/>
            <person name="Li S."/>
            <person name="Jiang F."/>
            <person name="Yin L."/>
            <person name="Zhang G."/>
            <person name="Qian W."/>
            <person name="Fan W."/>
        </authorList>
    </citation>
    <scope>NUCLEOTIDE SEQUENCE [LARGE SCALE GENOMIC DNA]</scope>
    <source>
        <strain evidence="2">SZHN2017</strain>
        <tissue evidence="2">Muscle</tissue>
    </source>
</reference>
<gene>
    <name evidence="2" type="ORF">C0Q70_17139</name>
</gene>
<name>A0A2T7NRR3_POMCA</name>
<feature type="region of interest" description="Disordered" evidence="1">
    <location>
        <begin position="60"/>
        <end position="92"/>
    </location>
</feature>
<dbReference type="AlphaFoldDB" id="A0A2T7NRR3"/>
<organism evidence="2 3">
    <name type="scientific">Pomacea canaliculata</name>
    <name type="common">Golden apple snail</name>
    <dbReference type="NCBI Taxonomy" id="400727"/>
    <lineage>
        <taxon>Eukaryota</taxon>
        <taxon>Metazoa</taxon>
        <taxon>Spiralia</taxon>
        <taxon>Lophotrochozoa</taxon>
        <taxon>Mollusca</taxon>
        <taxon>Gastropoda</taxon>
        <taxon>Caenogastropoda</taxon>
        <taxon>Architaenioglossa</taxon>
        <taxon>Ampullarioidea</taxon>
        <taxon>Ampullariidae</taxon>
        <taxon>Pomacea</taxon>
    </lineage>
</organism>
<evidence type="ECO:0000256" key="1">
    <source>
        <dbReference type="SAM" id="MobiDB-lite"/>
    </source>
</evidence>
<evidence type="ECO:0000313" key="2">
    <source>
        <dbReference type="EMBL" id="PVD23865.1"/>
    </source>
</evidence>
<comment type="caution">
    <text evidence="2">The sequence shown here is derived from an EMBL/GenBank/DDBJ whole genome shotgun (WGS) entry which is preliminary data.</text>
</comment>
<evidence type="ECO:0000313" key="3">
    <source>
        <dbReference type="Proteomes" id="UP000245119"/>
    </source>
</evidence>
<sequence>MDTREKNVLIEVKKRHVTPLSYSRHFRSRRFSFGLIVSYTVHRGKIVLIRCQVQAFDRETSSDKNKPSFLPRRNPVLKSSGGIEIKGEHFHR</sequence>
<accession>A0A2T7NRR3</accession>
<proteinExistence type="predicted"/>
<keyword evidence="3" id="KW-1185">Reference proteome</keyword>
<dbReference type="Proteomes" id="UP000245119">
    <property type="component" value="Linkage Group LG10"/>
</dbReference>
<dbReference type="EMBL" id="PZQS01000010">
    <property type="protein sequence ID" value="PVD23865.1"/>
    <property type="molecule type" value="Genomic_DNA"/>
</dbReference>
<protein>
    <submittedName>
        <fullName evidence="2">Uncharacterized protein</fullName>
    </submittedName>
</protein>